<dbReference type="PANTHER" id="PTHR43520:SF8">
    <property type="entry name" value="P-TYPE CU(+) TRANSPORTER"/>
    <property type="match status" value="1"/>
</dbReference>
<dbReference type="SUPFAM" id="SSF55008">
    <property type="entry name" value="HMA, heavy metal-associated domain"/>
    <property type="match status" value="1"/>
</dbReference>
<feature type="transmembrane region" description="Helical" evidence="16">
    <location>
        <begin position="177"/>
        <end position="198"/>
    </location>
</feature>
<dbReference type="InterPro" id="IPR023299">
    <property type="entry name" value="ATPase_P-typ_cyto_dom_N"/>
</dbReference>
<dbReference type="InterPro" id="IPR044492">
    <property type="entry name" value="P_typ_ATPase_HD_dom"/>
</dbReference>
<protein>
    <recommendedName>
        <fullName evidence="3">P-type Cu(+) transporter</fullName>
        <ecNumber evidence="3">7.2.2.8</ecNumber>
    </recommendedName>
</protein>
<evidence type="ECO:0000256" key="15">
    <source>
        <dbReference type="ARBA" id="ARBA00049289"/>
    </source>
</evidence>
<evidence type="ECO:0000256" key="11">
    <source>
        <dbReference type="ARBA" id="ARBA00022989"/>
    </source>
</evidence>
<dbReference type="InterPro" id="IPR017969">
    <property type="entry name" value="Heavy-metal-associated_CS"/>
</dbReference>
<keyword evidence="9 16" id="KW-0067">ATP-binding</keyword>
<evidence type="ECO:0000256" key="6">
    <source>
        <dbReference type="ARBA" id="ARBA00022723"/>
    </source>
</evidence>
<dbReference type="PROSITE" id="PS00154">
    <property type="entry name" value="ATPASE_E1_E2"/>
    <property type="match status" value="1"/>
</dbReference>
<dbReference type="SUPFAM" id="SSF56784">
    <property type="entry name" value="HAD-like"/>
    <property type="match status" value="1"/>
</dbReference>
<dbReference type="NCBIfam" id="TIGR01494">
    <property type="entry name" value="ATPase_P-type"/>
    <property type="match status" value="2"/>
</dbReference>
<dbReference type="PANTHER" id="PTHR43520">
    <property type="entry name" value="ATP7, ISOFORM B"/>
    <property type="match status" value="1"/>
</dbReference>
<dbReference type="PROSITE" id="PS50846">
    <property type="entry name" value="HMA_2"/>
    <property type="match status" value="1"/>
</dbReference>
<evidence type="ECO:0000256" key="2">
    <source>
        <dbReference type="ARBA" id="ARBA00006024"/>
    </source>
</evidence>
<evidence type="ECO:0000256" key="8">
    <source>
        <dbReference type="ARBA" id="ARBA00022796"/>
    </source>
</evidence>
<evidence type="ECO:0000256" key="4">
    <source>
        <dbReference type="ARBA" id="ARBA00022448"/>
    </source>
</evidence>
<feature type="domain" description="HMA" evidence="17">
    <location>
        <begin position="8"/>
        <end position="76"/>
    </location>
</feature>
<evidence type="ECO:0000256" key="13">
    <source>
        <dbReference type="ARBA" id="ARBA00023065"/>
    </source>
</evidence>
<evidence type="ECO:0000313" key="19">
    <source>
        <dbReference type="Proteomes" id="UP000823821"/>
    </source>
</evidence>
<gene>
    <name evidence="18" type="ORF">H9784_11395</name>
</gene>
<evidence type="ECO:0000256" key="9">
    <source>
        <dbReference type="ARBA" id="ARBA00022840"/>
    </source>
</evidence>
<dbReference type="SFLD" id="SFLDF00027">
    <property type="entry name" value="p-type_atpase"/>
    <property type="match status" value="1"/>
</dbReference>
<evidence type="ECO:0000256" key="10">
    <source>
        <dbReference type="ARBA" id="ARBA00022967"/>
    </source>
</evidence>
<keyword evidence="10" id="KW-1278">Translocase</keyword>
<feature type="transmembrane region" description="Helical" evidence="16">
    <location>
        <begin position="137"/>
        <end position="156"/>
    </location>
</feature>
<sequence length="798" mass="83590">MASEDTLCTLRYDIQGMHCAACSSRIERVVGRMEGVSGISVNLATARAEVRVPRARRQELAAAIAAKVASLGFGATPSRADDPARQFAEHQHKADAERRSRLRRLLPMLIFAVPLLCLSMGHMLGLPLSPWLAPDTAPQTFMLVQLALTLPVVWLGRHFYAEGLLALARRSPTMDSLVATGTGAAFLFSLVNTVLGLLGDDPAGRAMNLYYESCAVLVTMIEFGQFLEFSARRKAGDAMGALLRLTPEYALRVHEDGGATEIPLAEVEEGDVLLVRPGARIPVDGVILTGSSAVDLSLLTGESVPVAVAVGDELVAGSVNGEGPLTMRAVHVGQDTRLARIIRLVREAQGSKAPIARLADRVSFYFVPAVMALAVLAALAWWLLADEPVSTPLTVFVAVLVMACPCAMGLATPMSIMVGTGRGAQLGVLIKNGAALEQTGRLDVIVVDKTGTLTTGKPMLAGMQRLADAPEALSDADMLAVAAALESQSEHPLARAIVTAAAERGLPACPVRNVSIWPGRGIAGIVRLGQTEWRVAMGSTNLMGRLGSVVPDEILEQLAVSSARGETPLMLAIAPHASETPADAPGDGLRLSALLGLADALRPESPAVVRRLRHMGLRVIMLTGDNERTARAIAVRAGIDPDEVGAGLLPDEKAGYIRRLQERGHVVGMVGDGINDAPALALADVGMAVGGGVDVSAEAGDIVLMRGGMTAVLTALALSRATLRNIRQNLGWAFGYNLLGLPVAAGLLHAFGGPMLSPILAGTAMALSSFSVVSNALRLRFFHIDAGIDTGDAPAHGE</sequence>
<dbReference type="SFLD" id="SFLDS00003">
    <property type="entry name" value="Haloacid_Dehalogenase"/>
    <property type="match status" value="1"/>
</dbReference>
<dbReference type="InterPro" id="IPR008250">
    <property type="entry name" value="ATPase_P-typ_transduc_dom_A_sf"/>
</dbReference>
<keyword evidence="14 16" id="KW-0472">Membrane</keyword>
<dbReference type="GO" id="GO:0005886">
    <property type="term" value="C:plasma membrane"/>
    <property type="evidence" value="ECO:0007669"/>
    <property type="project" value="UniProtKB-SubCell"/>
</dbReference>
<dbReference type="InterPro" id="IPR036412">
    <property type="entry name" value="HAD-like_sf"/>
</dbReference>
<dbReference type="SUPFAM" id="SSF81665">
    <property type="entry name" value="Calcium ATPase, transmembrane domain M"/>
    <property type="match status" value="1"/>
</dbReference>
<dbReference type="InterPro" id="IPR018303">
    <property type="entry name" value="ATPase_P-typ_P_site"/>
</dbReference>
<feature type="transmembrane region" description="Helical" evidence="16">
    <location>
        <begin position="105"/>
        <end position="125"/>
    </location>
</feature>
<feature type="transmembrane region" description="Helical" evidence="16">
    <location>
        <begin position="362"/>
        <end position="384"/>
    </location>
</feature>
<dbReference type="InterPro" id="IPR001757">
    <property type="entry name" value="P_typ_ATPase"/>
</dbReference>
<dbReference type="CDD" id="cd00371">
    <property type="entry name" value="HMA"/>
    <property type="match status" value="1"/>
</dbReference>
<keyword evidence="16" id="KW-1003">Cell membrane</keyword>
<accession>A0A9D2HNA7</accession>
<dbReference type="PRINTS" id="PR00119">
    <property type="entry name" value="CATATPASE"/>
</dbReference>
<proteinExistence type="inferred from homology"/>
<dbReference type="NCBIfam" id="TIGR01525">
    <property type="entry name" value="ATPase-IB_hvy"/>
    <property type="match status" value="1"/>
</dbReference>
<dbReference type="GO" id="GO:0005524">
    <property type="term" value="F:ATP binding"/>
    <property type="evidence" value="ECO:0007669"/>
    <property type="project" value="UniProtKB-UniRule"/>
</dbReference>
<evidence type="ECO:0000256" key="5">
    <source>
        <dbReference type="ARBA" id="ARBA00022692"/>
    </source>
</evidence>
<dbReference type="Gene3D" id="2.70.150.10">
    <property type="entry name" value="Calcium-transporting ATPase, cytoplasmic transduction domain A"/>
    <property type="match status" value="1"/>
</dbReference>
<feature type="transmembrane region" description="Helical" evidence="16">
    <location>
        <begin position="390"/>
        <end position="412"/>
    </location>
</feature>
<dbReference type="Gene3D" id="3.30.70.100">
    <property type="match status" value="1"/>
</dbReference>
<evidence type="ECO:0000256" key="1">
    <source>
        <dbReference type="ARBA" id="ARBA00004127"/>
    </source>
</evidence>
<dbReference type="GO" id="GO:0140581">
    <property type="term" value="F:P-type monovalent copper transporter activity"/>
    <property type="evidence" value="ECO:0007669"/>
    <property type="project" value="UniProtKB-EC"/>
</dbReference>
<evidence type="ECO:0000259" key="17">
    <source>
        <dbReference type="PROSITE" id="PS50846"/>
    </source>
</evidence>
<dbReference type="GO" id="GO:0005507">
    <property type="term" value="F:copper ion binding"/>
    <property type="evidence" value="ECO:0007669"/>
    <property type="project" value="TreeGrafter"/>
</dbReference>
<dbReference type="Pfam" id="PF00403">
    <property type="entry name" value="HMA"/>
    <property type="match status" value="1"/>
</dbReference>
<dbReference type="FunFam" id="2.70.150.10:FF:000002">
    <property type="entry name" value="Copper-transporting ATPase 1, putative"/>
    <property type="match status" value="1"/>
</dbReference>
<keyword evidence="12" id="KW-0186">Copper</keyword>
<dbReference type="InterPro" id="IPR036163">
    <property type="entry name" value="HMA_dom_sf"/>
</dbReference>
<evidence type="ECO:0000256" key="14">
    <source>
        <dbReference type="ARBA" id="ARBA00023136"/>
    </source>
</evidence>
<evidence type="ECO:0000256" key="3">
    <source>
        <dbReference type="ARBA" id="ARBA00012517"/>
    </source>
</evidence>
<keyword evidence="5 16" id="KW-0812">Transmembrane</keyword>
<dbReference type="InterPro" id="IPR023214">
    <property type="entry name" value="HAD_sf"/>
</dbReference>
<dbReference type="Pfam" id="PF00702">
    <property type="entry name" value="Hydrolase"/>
    <property type="match status" value="1"/>
</dbReference>
<feature type="transmembrane region" description="Helical" evidence="16">
    <location>
        <begin position="210"/>
        <end position="229"/>
    </location>
</feature>
<evidence type="ECO:0000256" key="16">
    <source>
        <dbReference type="RuleBase" id="RU362081"/>
    </source>
</evidence>
<dbReference type="Pfam" id="PF00122">
    <property type="entry name" value="E1-E2_ATPase"/>
    <property type="match status" value="1"/>
</dbReference>
<keyword evidence="11 16" id="KW-1133">Transmembrane helix</keyword>
<dbReference type="InterPro" id="IPR023298">
    <property type="entry name" value="ATPase_P-typ_TM_dom_sf"/>
</dbReference>
<comment type="catalytic activity">
    <reaction evidence="15">
        <text>Cu(+)(in) + ATP + H2O = Cu(+)(out) + ADP + phosphate + H(+)</text>
        <dbReference type="Rhea" id="RHEA:25792"/>
        <dbReference type="ChEBI" id="CHEBI:15377"/>
        <dbReference type="ChEBI" id="CHEBI:15378"/>
        <dbReference type="ChEBI" id="CHEBI:30616"/>
        <dbReference type="ChEBI" id="CHEBI:43474"/>
        <dbReference type="ChEBI" id="CHEBI:49552"/>
        <dbReference type="ChEBI" id="CHEBI:456216"/>
        <dbReference type="EC" id="7.2.2.8"/>
    </reaction>
</comment>
<dbReference type="EMBL" id="DWZD01000054">
    <property type="protein sequence ID" value="HJA80151.1"/>
    <property type="molecule type" value="Genomic_DNA"/>
</dbReference>
<dbReference type="EC" id="7.2.2.8" evidence="3"/>
<dbReference type="Gene3D" id="3.40.50.1000">
    <property type="entry name" value="HAD superfamily/HAD-like"/>
    <property type="match status" value="1"/>
</dbReference>
<dbReference type="SUPFAM" id="SSF81660">
    <property type="entry name" value="Metal cation-transporting ATPase, ATP-binding domain N"/>
    <property type="match status" value="1"/>
</dbReference>
<comment type="similarity">
    <text evidence="2 16">Belongs to the cation transport ATPase (P-type) (TC 3.A.3) family. Type IB subfamily.</text>
</comment>
<dbReference type="PROSITE" id="PS01047">
    <property type="entry name" value="HMA_1"/>
    <property type="match status" value="1"/>
</dbReference>
<reference evidence="18" key="1">
    <citation type="journal article" date="2021" name="PeerJ">
        <title>Extensive microbial diversity within the chicken gut microbiome revealed by metagenomics and culture.</title>
        <authorList>
            <person name="Gilroy R."/>
            <person name="Ravi A."/>
            <person name="Getino M."/>
            <person name="Pursley I."/>
            <person name="Horton D.L."/>
            <person name="Alikhan N.F."/>
            <person name="Baker D."/>
            <person name="Gharbi K."/>
            <person name="Hall N."/>
            <person name="Watson M."/>
            <person name="Adriaenssens E.M."/>
            <person name="Foster-Nyarko E."/>
            <person name="Jarju S."/>
            <person name="Secka A."/>
            <person name="Antonio M."/>
            <person name="Oren A."/>
            <person name="Chaudhuri R.R."/>
            <person name="La Ragione R."/>
            <person name="Hildebrand F."/>
            <person name="Pallen M.J."/>
        </authorList>
    </citation>
    <scope>NUCLEOTIDE SEQUENCE</scope>
    <source>
        <strain evidence="18">5032</strain>
    </source>
</reference>
<dbReference type="AlphaFoldDB" id="A0A9D2HNA7"/>
<evidence type="ECO:0000256" key="7">
    <source>
        <dbReference type="ARBA" id="ARBA00022741"/>
    </source>
</evidence>
<dbReference type="GO" id="GO:0016887">
    <property type="term" value="F:ATP hydrolysis activity"/>
    <property type="evidence" value="ECO:0007669"/>
    <property type="project" value="InterPro"/>
</dbReference>
<dbReference type="GO" id="GO:0043682">
    <property type="term" value="F:P-type divalent copper transporter activity"/>
    <property type="evidence" value="ECO:0007669"/>
    <property type="project" value="TreeGrafter"/>
</dbReference>
<dbReference type="Proteomes" id="UP000823821">
    <property type="component" value="Unassembled WGS sequence"/>
</dbReference>
<feature type="transmembrane region" description="Helical" evidence="16">
    <location>
        <begin position="730"/>
        <end position="752"/>
    </location>
</feature>
<dbReference type="GO" id="GO:0012505">
    <property type="term" value="C:endomembrane system"/>
    <property type="evidence" value="ECO:0007669"/>
    <property type="project" value="UniProtKB-SubCell"/>
</dbReference>
<dbReference type="InterPro" id="IPR006121">
    <property type="entry name" value="HMA_dom"/>
</dbReference>
<organism evidence="18 19">
    <name type="scientific">Candidatus Desulfovibrio intestinavium</name>
    <dbReference type="NCBI Taxonomy" id="2838534"/>
    <lineage>
        <taxon>Bacteria</taxon>
        <taxon>Pseudomonadati</taxon>
        <taxon>Thermodesulfobacteriota</taxon>
        <taxon>Desulfovibrionia</taxon>
        <taxon>Desulfovibrionales</taxon>
        <taxon>Desulfovibrionaceae</taxon>
        <taxon>Desulfovibrio</taxon>
    </lineage>
</organism>
<comment type="caution">
    <text evidence="18">The sequence shown here is derived from an EMBL/GenBank/DDBJ whole genome shotgun (WGS) entry which is preliminary data.</text>
</comment>
<dbReference type="InterPro" id="IPR027256">
    <property type="entry name" value="P-typ_ATPase_IB"/>
</dbReference>
<name>A0A9D2HNA7_9BACT</name>
<keyword evidence="4" id="KW-0813">Transport</keyword>
<keyword evidence="13" id="KW-0406">Ion transport</keyword>
<dbReference type="SFLD" id="SFLDG00002">
    <property type="entry name" value="C1.7:_P-type_atpase_like"/>
    <property type="match status" value="1"/>
</dbReference>
<keyword evidence="8" id="KW-0187">Copper transport</keyword>
<evidence type="ECO:0000256" key="12">
    <source>
        <dbReference type="ARBA" id="ARBA00023008"/>
    </source>
</evidence>
<keyword evidence="6 16" id="KW-0479">Metal-binding</keyword>
<dbReference type="Gene3D" id="3.40.1110.10">
    <property type="entry name" value="Calcium-transporting ATPase, cytoplasmic domain N"/>
    <property type="match status" value="1"/>
</dbReference>
<keyword evidence="7 16" id="KW-0547">Nucleotide-binding</keyword>
<evidence type="ECO:0000313" key="18">
    <source>
        <dbReference type="EMBL" id="HJA80151.1"/>
    </source>
</evidence>
<feature type="transmembrane region" description="Helical" evidence="16">
    <location>
        <begin position="758"/>
        <end position="777"/>
    </location>
</feature>
<comment type="subcellular location">
    <subcellularLocation>
        <location evidence="16">Cell membrane</location>
    </subcellularLocation>
    <subcellularLocation>
        <location evidence="1">Endomembrane system</location>
        <topology evidence="1">Multi-pass membrane protein</topology>
    </subcellularLocation>
</comment>
<dbReference type="PRINTS" id="PR00943">
    <property type="entry name" value="CUATPASE"/>
</dbReference>
<dbReference type="GO" id="GO:0055070">
    <property type="term" value="P:copper ion homeostasis"/>
    <property type="evidence" value="ECO:0007669"/>
    <property type="project" value="TreeGrafter"/>
</dbReference>
<reference evidence="18" key="2">
    <citation type="submission" date="2021-04" db="EMBL/GenBank/DDBJ databases">
        <authorList>
            <person name="Gilroy R."/>
        </authorList>
    </citation>
    <scope>NUCLEOTIDE SEQUENCE</scope>
    <source>
        <strain evidence="18">5032</strain>
    </source>
</reference>
<dbReference type="CDD" id="cd02094">
    <property type="entry name" value="P-type_ATPase_Cu-like"/>
    <property type="match status" value="1"/>
</dbReference>
<dbReference type="SUPFAM" id="SSF81653">
    <property type="entry name" value="Calcium ATPase, transduction domain A"/>
    <property type="match status" value="1"/>
</dbReference>
<dbReference type="InterPro" id="IPR059000">
    <property type="entry name" value="ATPase_P-type_domA"/>
</dbReference>
<dbReference type="FunFam" id="3.40.50.1000:FF:000144">
    <property type="entry name" value="copper-transporting ATPase 1 isoform X2"/>
    <property type="match status" value="1"/>
</dbReference>